<dbReference type="Pfam" id="PF00919">
    <property type="entry name" value="UPF0004"/>
    <property type="match status" value="1"/>
</dbReference>
<dbReference type="InterPro" id="IPR006467">
    <property type="entry name" value="MiaB-like_bact"/>
</dbReference>
<dbReference type="Proteomes" id="UP000004509">
    <property type="component" value="Unassembled WGS sequence"/>
</dbReference>
<dbReference type="NCBIfam" id="TIGR01579">
    <property type="entry name" value="MiaB-like-C"/>
    <property type="match status" value="1"/>
</dbReference>
<dbReference type="PANTHER" id="PTHR11918:SF45">
    <property type="entry name" value="THREONYLCARBAMOYLADENOSINE TRNA METHYLTHIOTRANSFERASE"/>
    <property type="match status" value="1"/>
</dbReference>
<evidence type="ECO:0000256" key="1">
    <source>
        <dbReference type="ARBA" id="ARBA00001966"/>
    </source>
</evidence>
<feature type="domain" description="MTTase N-terminal" evidence="8">
    <location>
        <begin position="6"/>
        <end position="145"/>
    </location>
</feature>
<dbReference type="CDD" id="cd01335">
    <property type="entry name" value="Radical_SAM"/>
    <property type="match status" value="1"/>
</dbReference>
<evidence type="ECO:0000256" key="4">
    <source>
        <dbReference type="ARBA" id="ARBA00022691"/>
    </source>
</evidence>
<gene>
    <name evidence="10" type="primary">yqeV</name>
    <name evidence="10" type="ORF">TREVI0001_1610</name>
</gene>
<evidence type="ECO:0000256" key="7">
    <source>
        <dbReference type="ARBA" id="ARBA00023014"/>
    </source>
</evidence>
<evidence type="ECO:0000256" key="6">
    <source>
        <dbReference type="ARBA" id="ARBA00023004"/>
    </source>
</evidence>
<dbReference type="InterPro" id="IPR023404">
    <property type="entry name" value="rSAM_horseshoe"/>
</dbReference>
<dbReference type="RefSeq" id="WP_006188017.1">
    <property type="nucleotide sequence ID" value="NZ_ACYH01000012.1"/>
</dbReference>
<dbReference type="InterPro" id="IPR006638">
    <property type="entry name" value="Elp3/MiaA/NifB-like_rSAM"/>
</dbReference>
<dbReference type="PANTHER" id="PTHR11918">
    <property type="entry name" value="RADICAL SAM PROTEINS"/>
    <property type="match status" value="1"/>
</dbReference>
<dbReference type="SFLD" id="SFLDG01082">
    <property type="entry name" value="B12-binding_domain_containing"/>
    <property type="match status" value="1"/>
</dbReference>
<evidence type="ECO:0000256" key="3">
    <source>
        <dbReference type="ARBA" id="ARBA00022679"/>
    </source>
</evidence>
<proteinExistence type="predicted"/>
<keyword evidence="2" id="KW-0004">4Fe-4S</keyword>
<dbReference type="InterPro" id="IPR020612">
    <property type="entry name" value="Methylthiotransferase_CS"/>
</dbReference>
<dbReference type="SFLD" id="SFLDS00029">
    <property type="entry name" value="Radical_SAM"/>
    <property type="match status" value="1"/>
</dbReference>
<dbReference type="EMBL" id="ACYH01000012">
    <property type="protein sequence ID" value="EEV21246.1"/>
    <property type="molecule type" value="Genomic_DNA"/>
</dbReference>
<dbReference type="eggNOG" id="COG0621">
    <property type="taxonomic scope" value="Bacteria"/>
</dbReference>
<dbReference type="PROSITE" id="PS51918">
    <property type="entry name" value="RADICAL_SAM"/>
    <property type="match status" value="1"/>
</dbReference>
<accession>C8PNA3</accession>
<dbReference type="Gene3D" id="3.40.50.12160">
    <property type="entry name" value="Methylthiotransferase, N-terminal domain"/>
    <property type="match status" value="1"/>
</dbReference>
<reference evidence="10 11" key="1">
    <citation type="submission" date="2009-07" db="EMBL/GenBank/DDBJ databases">
        <authorList>
            <person name="Madupu R."/>
            <person name="Sebastian Y."/>
            <person name="Durkin A.S."/>
            <person name="Torralba M."/>
            <person name="Methe B."/>
            <person name="Sutton G.G."/>
            <person name="Strausberg R.L."/>
            <person name="Nelson K.E."/>
        </authorList>
    </citation>
    <scope>NUCLEOTIDE SEQUENCE [LARGE SCALE GENOMIC DNA]</scope>
    <source>
        <strain evidence="10 11">ATCC 35580</strain>
    </source>
</reference>
<keyword evidence="7" id="KW-0411">Iron-sulfur</keyword>
<dbReference type="GO" id="GO:0051539">
    <property type="term" value="F:4 iron, 4 sulfur cluster binding"/>
    <property type="evidence" value="ECO:0007669"/>
    <property type="project" value="UniProtKB-KW"/>
</dbReference>
<evidence type="ECO:0000259" key="9">
    <source>
        <dbReference type="PROSITE" id="PS51918"/>
    </source>
</evidence>
<dbReference type="GO" id="GO:0035598">
    <property type="term" value="F:tRNA (N(6)-L-threonylcarbamoyladenosine(37)-C(2))-methylthiotransferase activity"/>
    <property type="evidence" value="ECO:0007669"/>
    <property type="project" value="TreeGrafter"/>
</dbReference>
<evidence type="ECO:0000313" key="11">
    <source>
        <dbReference type="Proteomes" id="UP000004509"/>
    </source>
</evidence>
<sequence>MNTQLCAIRIETLGCRLNQAEAESFAALCIDAGFSIYTGHTDYAGFSPVNITETPIRLYAAVPPEQTALCFVNTCTVTGKAEQKARRLIRLLIKEHPYAVILVTGCYAQLEAAEIEALHPHVLAFPGQQKDLLTAIPAYFAELVRGSAYFDTAFFLSALRTYLSGLTGRIPQDEPRHHKPVGDQSGHGIQRKPLFALSSPHFLFHSRALLKIQDGCNDACAYCRIRLARGKSVSLPAAEVLERLRCIEETGVPEVTLTGVNLSQYRSEAGDFAGILKLILENSTIRVRISSLYPDRIDEALVPLLAHPRICPHFHLSVQSGSDAVLKTMHRGYKNTTVYHAVSELRRVKGDPFIGADIITGFPGETEADFEETYRMCRELNFAGIHAFPFSARPGTEAWKMQPKVPERIAGQRVKKLNELAETQAAAYLHGWDGKFVYGVTEAPRNGRITVITENYLSLPLIKESLSSEVVLLGGEYVRVQVQEKGAVLTDIISRPHR</sequence>
<dbReference type="InterPro" id="IPR007197">
    <property type="entry name" value="rSAM"/>
</dbReference>
<evidence type="ECO:0000313" key="10">
    <source>
        <dbReference type="EMBL" id="EEV21246.1"/>
    </source>
</evidence>
<dbReference type="AlphaFoldDB" id="C8PNA3"/>
<comment type="cofactor">
    <cofactor evidence="1">
        <name>[4Fe-4S] cluster</name>
        <dbReference type="ChEBI" id="CHEBI:49883"/>
    </cofactor>
</comment>
<dbReference type="OrthoDB" id="9805215at2"/>
<keyword evidence="5" id="KW-0479">Metal-binding</keyword>
<dbReference type="STRING" id="596324.TREVI0001_1610"/>
<keyword evidence="6" id="KW-0408">Iron</keyword>
<dbReference type="GO" id="GO:0046872">
    <property type="term" value="F:metal ion binding"/>
    <property type="evidence" value="ECO:0007669"/>
    <property type="project" value="UniProtKB-KW"/>
</dbReference>
<dbReference type="Pfam" id="PF04055">
    <property type="entry name" value="Radical_SAM"/>
    <property type="match status" value="1"/>
</dbReference>
<evidence type="ECO:0000256" key="2">
    <source>
        <dbReference type="ARBA" id="ARBA00022485"/>
    </source>
</evidence>
<dbReference type="SUPFAM" id="SSF102114">
    <property type="entry name" value="Radical SAM enzymes"/>
    <property type="match status" value="1"/>
</dbReference>
<name>C8PNA3_9SPIR</name>
<dbReference type="SMART" id="SM00729">
    <property type="entry name" value="Elp3"/>
    <property type="match status" value="1"/>
</dbReference>
<protein>
    <submittedName>
        <fullName evidence="10">tRNA methylthiotransferase YqeV</fullName>
    </submittedName>
</protein>
<evidence type="ECO:0000259" key="8">
    <source>
        <dbReference type="PROSITE" id="PS51449"/>
    </source>
</evidence>
<dbReference type="PROSITE" id="PS01278">
    <property type="entry name" value="MTTASE_RADICAL"/>
    <property type="match status" value="1"/>
</dbReference>
<dbReference type="PROSITE" id="PS51449">
    <property type="entry name" value="MTTASE_N"/>
    <property type="match status" value="1"/>
</dbReference>
<dbReference type="InterPro" id="IPR013848">
    <property type="entry name" value="Methylthiotransferase_N"/>
</dbReference>
<keyword evidence="3 10" id="KW-0808">Transferase</keyword>
<evidence type="ECO:0000256" key="5">
    <source>
        <dbReference type="ARBA" id="ARBA00022723"/>
    </source>
</evidence>
<keyword evidence="4" id="KW-0949">S-adenosyl-L-methionine</keyword>
<dbReference type="InterPro" id="IPR058240">
    <property type="entry name" value="rSAM_sf"/>
</dbReference>
<dbReference type="InterPro" id="IPR038135">
    <property type="entry name" value="Methylthiotransferase_N_sf"/>
</dbReference>
<dbReference type="Gene3D" id="3.80.30.20">
    <property type="entry name" value="tm_1862 like domain"/>
    <property type="match status" value="1"/>
</dbReference>
<comment type="caution">
    <text evidence="10">The sequence shown here is derived from an EMBL/GenBank/DDBJ whole genome shotgun (WGS) entry which is preliminary data.</text>
</comment>
<feature type="domain" description="Radical SAM core" evidence="9">
    <location>
        <begin position="202"/>
        <end position="427"/>
    </location>
</feature>
<organism evidence="10 11">
    <name type="scientific">Treponema vincentii ATCC 35580</name>
    <dbReference type="NCBI Taxonomy" id="596324"/>
    <lineage>
        <taxon>Bacteria</taxon>
        <taxon>Pseudomonadati</taxon>
        <taxon>Spirochaetota</taxon>
        <taxon>Spirochaetia</taxon>
        <taxon>Spirochaetales</taxon>
        <taxon>Treponemataceae</taxon>
        <taxon>Treponema</taxon>
    </lineage>
</organism>